<dbReference type="EMBL" id="DVOE01000063">
    <property type="protein sequence ID" value="HIU99026.1"/>
    <property type="molecule type" value="Genomic_DNA"/>
</dbReference>
<proteinExistence type="predicted"/>
<dbReference type="AlphaFoldDB" id="A0A9D1N9I5"/>
<name>A0A9D1N9I5_9FIRM</name>
<organism evidence="1 2">
    <name type="scientific">Candidatus Limadaptatus stercoripullorum</name>
    <dbReference type="NCBI Taxonomy" id="2840846"/>
    <lineage>
        <taxon>Bacteria</taxon>
        <taxon>Bacillati</taxon>
        <taxon>Bacillota</taxon>
        <taxon>Clostridia</taxon>
        <taxon>Eubacteriales</taxon>
        <taxon>Candidatus Limadaptatus</taxon>
    </lineage>
</organism>
<reference evidence="1" key="1">
    <citation type="submission" date="2020-10" db="EMBL/GenBank/DDBJ databases">
        <authorList>
            <person name="Gilroy R."/>
        </authorList>
    </citation>
    <scope>NUCLEOTIDE SEQUENCE</scope>
    <source>
        <strain evidence="1">10406</strain>
    </source>
</reference>
<accession>A0A9D1N9I5</accession>
<evidence type="ECO:0000313" key="2">
    <source>
        <dbReference type="Proteomes" id="UP000886857"/>
    </source>
</evidence>
<comment type="caution">
    <text evidence="1">The sequence shown here is derived from an EMBL/GenBank/DDBJ whole genome shotgun (WGS) entry which is preliminary data.</text>
</comment>
<protein>
    <submittedName>
        <fullName evidence="1">Uncharacterized protein</fullName>
    </submittedName>
</protein>
<sequence length="79" mass="8219">MDNVFDGNNLGFDAAGTPGVSADDFAADFSADFEEFDDGGFDFGPEGSPAAQADAAFDSDTIGFASGFPDWDLLPPEKK</sequence>
<evidence type="ECO:0000313" key="1">
    <source>
        <dbReference type="EMBL" id="HIU99026.1"/>
    </source>
</evidence>
<reference evidence="1" key="2">
    <citation type="journal article" date="2021" name="PeerJ">
        <title>Extensive microbial diversity within the chicken gut microbiome revealed by metagenomics and culture.</title>
        <authorList>
            <person name="Gilroy R."/>
            <person name="Ravi A."/>
            <person name="Getino M."/>
            <person name="Pursley I."/>
            <person name="Horton D.L."/>
            <person name="Alikhan N.F."/>
            <person name="Baker D."/>
            <person name="Gharbi K."/>
            <person name="Hall N."/>
            <person name="Watson M."/>
            <person name="Adriaenssens E.M."/>
            <person name="Foster-Nyarko E."/>
            <person name="Jarju S."/>
            <person name="Secka A."/>
            <person name="Antonio M."/>
            <person name="Oren A."/>
            <person name="Chaudhuri R.R."/>
            <person name="La Ragione R."/>
            <person name="Hildebrand F."/>
            <person name="Pallen M.J."/>
        </authorList>
    </citation>
    <scope>NUCLEOTIDE SEQUENCE</scope>
    <source>
        <strain evidence="1">10406</strain>
    </source>
</reference>
<gene>
    <name evidence="1" type="ORF">IAC73_04220</name>
</gene>
<dbReference type="Proteomes" id="UP000886857">
    <property type="component" value="Unassembled WGS sequence"/>
</dbReference>